<comment type="caution">
    <text evidence="1">The sequence shown here is derived from an EMBL/GenBank/DDBJ whole genome shotgun (WGS) entry which is preliminary data.</text>
</comment>
<keyword evidence="2" id="KW-1185">Reference proteome</keyword>
<gene>
    <name evidence="1" type="ORF">PUN28_013738</name>
</gene>
<evidence type="ECO:0000313" key="2">
    <source>
        <dbReference type="Proteomes" id="UP001430953"/>
    </source>
</evidence>
<reference evidence="1 2" key="1">
    <citation type="submission" date="2023-03" db="EMBL/GenBank/DDBJ databases">
        <title>High recombination rates correlate with genetic variation in Cardiocondyla obscurior ants.</title>
        <authorList>
            <person name="Errbii M."/>
        </authorList>
    </citation>
    <scope>NUCLEOTIDE SEQUENCE [LARGE SCALE GENOMIC DNA]</scope>
    <source>
        <strain evidence="1">Alpha-2009</strain>
        <tissue evidence="1">Whole body</tissue>
    </source>
</reference>
<accession>A0AAW2F6W2</accession>
<dbReference type="EMBL" id="JADYXP020000014">
    <property type="protein sequence ID" value="KAL0110294.1"/>
    <property type="molecule type" value="Genomic_DNA"/>
</dbReference>
<protein>
    <submittedName>
        <fullName evidence="1">Uncharacterized protein</fullName>
    </submittedName>
</protein>
<name>A0AAW2F6W2_9HYME</name>
<dbReference type="Proteomes" id="UP001430953">
    <property type="component" value="Unassembled WGS sequence"/>
</dbReference>
<dbReference type="AlphaFoldDB" id="A0AAW2F6W2"/>
<organism evidence="1 2">
    <name type="scientific">Cardiocondyla obscurior</name>
    <dbReference type="NCBI Taxonomy" id="286306"/>
    <lineage>
        <taxon>Eukaryota</taxon>
        <taxon>Metazoa</taxon>
        <taxon>Ecdysozoa</taxon>
        <taxon>Arthropoda</taxon>
        <taxon>Hexapoda</taxon>
        <taxon>Insecta</taxon>
        <taxon>Pterygota</taxon>
        <taxon>Neoptera</taxon>
        <taxon>Endopterygota</taxon>
        <taxon>Hymenoptera</taxon>
        <taxon>Apocrita</taxon>
        <taxon>Aculeata</taxon>
        <taxon>Formicoidea</taxon>
        <taxon>Formicidae</taxon>
        <taxon>Myrmicinae</taxon>
        <taxon>Cardiocondyla</taxon>
    </lineage>
</organism>
<evidence type="ECO:0000313" key="1">
    <source>
        <dbReference type="EMBL" id="KAL0110294.1"/>
    </source>
</evidence>
<sequence>MNFLKPDISGNLLQAFFCRGEKKNFSLDETVGLATWHGVISHRDFPIIATRPSAFDEMEICEPNNNLRRANIRIDFGNRVQLCATLFTTRAENADARHSQVSFRILIFARRLIQSNKKEISKRKKKIIIKRELHSTEPNR</sequence>
<proteinExistence type="predicted"/>